<dbReference type="InterPro" id="IPR020904">
    <property type="entry name" value="Sc_DH/Rdtase_CS"/>
</dbReference>
<dbReference type="PRINTS" id="PR00080">
    <property type="entry name" value="SDRFAMILY"/>
</dbReference>
<dbReference type="RefSeq" id="WP_058756349.1">
    <property type="nucleotide sequence ID" value="NZ_LDTB01000055.1"/>
</dbReference>
<reference evidence="2 3" key="1">
    <citation type="journal article" date="2016" name="Front. Microbiol.">
        <title>Genomic Resource of Rice Seed Associated Bacteria.</title>
        <authorList>
            <person name="Midha S."/>
            <person name="Bansal K."/>
            <person name="Sharma S."/>
            <person name="Kumar N."/>
            <person name="Patil P.P."/>
            <person name="Chaudhry V."/>
            <person name="Patil P.B."/>
        </authorList>
    </citation>
    <scope>NUCLEOTIDE SEQUENCE [LARGE SCALE GENOMIC DNA]</scope>
    <source>
        <strain evidence="2 3">NS334</strain>
    </source>
</reference>
<protein>
    <recommendedName>
        <fullName evidence="4">3-oxoacyl-ACP reductase</fullName>
    </recommendedName>
</protein>
<dbReference type="OrthoDB" id="5457012at2"/>
<accession>A0A147HZB1</accession>
<dbReference type="Gene3D" id="3.40.50.720">
    <property type="entry name" value="NAD(P)-binding Rossmann-like Domain"/>
    <property type="match status" value="1"/>
</dbReference>
<dbReference type="PRINTS" id="PR00081">
    <property type="entry name" value="GDHRDH"/>
</dbReference>
<dbReference type="PATRIC" id="fig|869719.3.peg.2548"/>
<dbReference type="EMBL" id="LDTB01000055">
    <property type="protein sequence ID" value="KTT70281.1"/>
    <property type="molecule type" value="Genomic_DNA"/>
</dbReference>
<keyword evidence="3" id="KW-1185">Reference proteome</keyword>
<proteinExistence type="inferred from homology"/>
<evidence type="ECO:0008006" key="4">
    <source>
        <dbReference type="Google" id="ProtNLM"/>
    </source>
</evidence>
<evidence type="ECO:0000313" key="2">
    <source>
        <dbReference type="EMBL" id="KTT70281.1"/>
    </source>
</evidence>
<dbReference type="AlphaFoldDB" id="A0A147HZB1"/>
<dbReference type="FunFam" id="3.40.50.720:FF:000084">
    <property type="entry name" value="Short-chain dehydrogenase reductase"/>
    <property type="match status" value="1"/>
</dbReference>
<gene>
    <name evidence="2" type="ORF">NS334_12820</name>
</gene>
<dbReference type="NCBIfam" id="NF005559">
    <property type="entry name" value="PRK07231.1"/>
    <property type="match status" value="1"/>
</dbReference>
<sequence>MRFGGKVVIVTGGGSGIGEATVRRFAGEGASVVVGDVRAEAMTRVLGELGDDRHLGVVVDVIDPAAIERMIEQAVARFGRIDTLVNNAGMGSFGRVTEIDMAHWDEVMRVDVASVFWASRQAIPHLARTGGSIVNVASASGMAADYGFAAYNAAKAAVLNLTRAMAIDHAPQVRVNAVSPGLTATPLATGLTGNPAVMAAYDGVLPMGRPAAPAEIAATIAFLASDDAAYVNGHNLVVDGGMTAHTGQPNFTRLLGEASHLAGAESAVRR</sequence>
<dbReference type="Proteomes" id="UP000074310">
    <property type="component" value="Unassembled WGS sequence"/>
</dbReference>
<evidence type="ECO:0000256" key="1">
    <source>
        <dbReference type="ARBA" id="ARBA00006484"/>
    </source>
</evidence>
<dbReference type="PROSITE" id="PS00061">
    <property type="entry name" value="ADH_SHORT"/>
    <property type="match status" value="1"/>
</dbReference>
<dbReference type="PANTHER" id="PTHR43975">
    <property type="entry name" value="ZGC:101858"/>
    <property type="match status" value="1"/>
</dbReference>
<comment type="caution">
    <text evidence="2">The sequence shown here is derived from an EMBL/GenBank/DDBJ whole genome shotgun (WGS) entry which is preliminary data.</text>
</comment>
<name>A0A147HZB1_9SPHN</name>
<dbReference type="PANTHER" id="PTHR43975:SF2">
    <property type="entry name" value="EG:BACR7A4.14 PROTEIN-RELATED"/>
    <property type="match status" value="1"/>
</dbReference>
<dbReference type="Pfam" id="PF13561">
    <property type="entry name" value="adh_short_C2"/>
    <property type="match status" value="1"/>
</dbReference>
<evidence type="ECO:0000313" key="3">
    <source>
        <dbReference type="Proteomes" id="UP000074310"/>
    </source>
</evidence>
<dbReference type="InterPro" id="IPR036291">
    <property type="entry name" value="NAD(P)-bd_dom_sf"/>
</dbReference>
<dbReference type="CDD" id="cd05233">
    <property type="entry name" value="SDR_c"/>
    <property type="match status" value="1"/>
</dbReference>
<comment type="similarity">
    <text evidence="1">Belongs to the short-chain dehydrogenases/reductases (SDR) family.</text>
</comment>
<dbReference type="SUPFAM" id="SSF51735">
    <property type="entry name" value="NAD(P)-binding Rossmann-fold domains"/>
    <property type="match status" value="1"/>
</dbReference>
<dbReference type="InterPro" id="IPR002347">
    <property type="entry name" value="SDR_fam"/>
</dbReference>
<organism evidence="2 3">
    <name type="scientific">Sphingomonas endophytica</name>
    <dbReference type="NCBI Taxonomy" id="869719"/>
    <lineage>
        <taxon>Bacteria</taxon>
        <taxon>Pseudomonadati</taxon>
        <taxon>Pseudomonadota</taxon>
        <taxon>Alphaproteobacteria</taxon>
        <taxon>Sphingomonadales</taxon>
        <taxon>Sphingomonadaceae</taxon>
        <taxon>Sphingomonas</taxon>
    </lineage>
</organism>